<accession>A0ABR1MUL8</accession>
<feature type="compositionally biased region" description="Low complexity" evidence="5">
    <location>
        <begin position="279"/>
        <end position="289"/>
    </location>
</feature>
<evidence type="ECO:0000313" key="8">
    <source>
        <dbReference type="Proteomes" id="UP001367316"/>
    </source>
</evidence>
<keyword evidence="3" id="KW-0378">Hydrolase</keyword>
<feature type="compositionally biased region" description="Polar residues" evidence="5">
    <location>
        <begin position="557"/>
        <end position="571"/>
    </location>
</feature>
<evidence type="ECO:0000256" key="3">
    <source>
        <dbReference type="ARBA" id="ARBA00022801"/>
    </source>
</evidence>
<feature type="region of interest" description="Disordered" evidence="5">
    <location>
        <begin position="176"/>
        <end position="572"/>
    </location>
</feature>
<feature type="coiled-coil region" evidence="4">
    <location>
        <begin position="852"/>
        <end position="886"/>
    </location>
</feature>
<dbReference type="EMBL" id="JBBPBF010000044">
    <property type="protein sequence ID" value="KAK7606638.1"/>
    <property type="molecule type" value="Genomic_DNA"/>
</dbReference>
<dbReference type="Gene3D" id="3.40.395.10">
    <property type="entry name" value="Adenoviral Proteinase, Chain A"/>
    <property type="match status" value="1"/>
</dbReference>
<comment type="similarity">
    <text evidence="1">Belongs to the peptidase C48 family.</text>
</comment>
<evidence type="ECO:0000256" key="4">
    <source>
        <dbReference type="SAM" id="Coils"/>
    </source>
</evidence>
<keyword evidence="8" id="KW-1185">Reference proteome</keyword>
<feature type="compositionally biased region" description="Polar residues" evidence="5">
    <location>
        <begin position="488"/>
        <end position="510"/>
    </location>
</feature>
<keyword evidence="2" id="KW-0645">Protease</keyword>
<evidence type="ECO:0000256" key="2">
    <source>
        <dbReference type="ARBA" id="ARBA00022670"/>
    </source>
</evidence>
<feature type="compositionally biased region" description="Basic and acidic residues" evidence="5">
    <location>
        <begin position="228"/>
        <end position="240"/>
    </location>
</feature>
<reference evidence="7 8" key="1">
    <citation type="submission" date="2024-04" db="EMBL/GenBank/DDBJ databases">
        <title>Phyllosticta paracitricarpa is synonymous to the EU quarantine fungus P. citricarpa based on phylogenomic analyses.</title>
        <authorList>
            <consortium name="Lawrence Berkeley National Laboratory"/>
            <person name="Van ingen-buijs V.A."/>
            <person name="Van westerhoven A.C."/>
            <person name="Haridas S."/>
            <person name="Skiadas P."/>
            <person name="Martin F."/>
            <person name="Groenewald J.Z."/>
            <person name="Crous P.W."/>
            <person name="Seidl M.F."/>
        </authorList>
    </citation>
    <scope>NUCLEOTIDE SEQUENCE [LARGE SCALE GENOMIC DNA]</scope>
    <source>
        <strain evidence="7 8">CBS 141358</strain>
    </source>
</reference>
<protein>
    <recommendedName>
        <fullName evidence="6">Ubiquitin-like protease family profile domain-containing protein</fullName>
    </recommendedName>
</protein>
<feature type="region of interest" description="Disordered" evidence="5">
    <location>
        <begin position="1"/>
        <end position="26"/>
    </location>
</feature>
<feature type="compositionally biased region" description="Basic and acidic residues" evidence="5">
    <location>
        <begin position="398"/>
        <end position="407"/>
    </location>
</feature>
<gene>
    <name evidence="7" type="ORF">JOL62DRAFT_328331</name>
</gene>
<feature type="compositionally biased region" description="Polar residues" evidence="5">
    <location>
        <begin position="13"/>
        <end position="24"/>
    </location>
</feature>
<dbReference type="InterPro" id="IPR003653">
    <property type="entry name" value="Peptidase_C48_C"/>
</dbReference>
<evidence type="ECO:0000256" key="1">
    <source>
        <dbReference type="ARBA" id="ARBA00005234"/>
    </source>
</evidence>
<comment type="caution">
    <text evidence="7">The sequence shown here is derived from an EMBL/GenBank/DDBJ whole genome shotgun (WGS) entry which is preliminary data.</text>
</comment>
<feature type="compositionally biased region" description="Acidic residues" evidence="5">
    <location>
        <begin position="362"/>
        <end position="372"/>
    </location>
</feature>
<evidence type="ECO:0000256" key="5">
    <source>
        <dbReference type="SAM" id="MobiDB-lite"/>
    </source>
</evidence>
<sequence length="937" mass="102259">MEDSPDPVDAPSASAQHTNPNAVNMPSPPALIKDLHAFERAVSEAQDASLALWKQFDNLCKRYKRVRIFPHLKPASQVTLATAKAIYGRDAPTVRALAQSRWTLDISKFLSDFGPEALFSATFVKDLHRLLVSSHELSWDKAYEALCNARHNRMTNAERRSRVSTSRAWTPADISDTMIALGLKPPGGTKRKMDPEPPKKENPSIPVTPDRTASPPPKKTRTMTTPPRDQDVHHVQHDEAGDMGTNDTTEAHTDKRMNKSMDRSGASGDAYPEGDSGIGAEAARDAAGAEAEEPGEGDEASQDNDAVEAVRHSPGTESSEDVEIGRKTAAASTLPDEYDLGFDTFSDSSVPSPSLFVGDAPSESESDSEPEESTPAVPAQSNNVSMRRPRRRLFSLPPKDKTRKRDVLTYSLSPQRFGHGPPPSDFSRIPLPPQSDGNDRSTLKKSKPAPEAVHDGESLGNDTPTSKKAKAASEAVQDGVRPVPSPPSTSIGQESESKTTRLPPQNSENDGSPPKKSKSASEAIHDGETSETDSSKPKKSKPASEAVDDGAQPVPSSPSTSIGLESSSKSMRNGEDVRTVLAQLEPHAWLGHSAIFLLLRLLVPTSARVLEVMEPSGSWEEWAKTQQPFRVSPSTSHVLVPLHQRHRRHWVLVHFDLGTRQVSTLDSLRSSQRSDDLVPQAAVRSLAVALGMEGYSANRRKGPQQRGAEDCGIHVLVSSLYITAGLPLPQDINPDFWRLAFRHLLDPDKLPPEDVADALVPTLKQVKRDGDLLAQHGHACRLLKLGSDASQGVETASRLLTLVYSCCSDEARVALTSIMPVKEESSVRAKMVELQTAAMKLHQRGDDDSTVLAAARRTNEQVARELRALERNNDELAEKCQALSILRRLTLRLQQHIQQRCSNIQEKLAPLDKMLQNLRAYTATLGPEMRPAGWTQS</sequence>
<dbReference type="Proteomes" id="UP001367316">
    <property type="component" value="Unassembled WGS sequence"/>
</dbReference>
<feature type="compositionally biased region" description="Basic and acidic residues" evidence="5">
    <location>
        <begin position="249"/>
        <end position="262"/>
    </location>
</feature>
<feature type="compositionally biased region" description="Acidic residues" evidence="5">
    <location>
        <begin position="290"/>
        <end position="306"/>
    </location>
</feature>
<keyword evidence="4" id="KW-0175">Coiled coil</keyword>
<feature type="domain" description="Ubiquitin-like protease family profile" evidence="6">
    <location>
        <begin position="570"/>
        <end position="722"/>
    </location>
</feature>
<dbReference type="PROSITE" id="PS50600">
    <property type="entry name" value="ULP_PROTEASE"/>
    <property type="match status" value="1"/>
</dbReference>
<dbReference type="Pfam" id="PF02902">
    <property type="entry name" value="Peptidase_C48"/>
    <property type="match status" value="1"/>
</dbReference>
<proteinExistence type="inferred from homology"/>
<feature type="compositionally biased region" description="Basic and acidic residues" evidence="5">
    <location>
        <begin position="191"/>
        <end position="202"/>
    </location>
</feature>
<evidence type="ECO:0000259" key="6">
    <source>
        <dbReference type="PROSITE" id="PS50600"/>
    </source>
</evidence>
<dbReference type="SUPFAM" id="SSF54001">
    <property type="entry name" value="Cysteine proteinases"/>
    <property type="match status" value="1"/>
</dbReference>
<evidence type="ECO:0000313" key="7">
    <source>
        <dbReference type="EMBL" id="KAK7606638.1"/>
    </source>
</evidence>
<organism evidence="7 8">
    <name type="scientific">Phyllosticta paracitricarpa</name>
    <dbReference type="NCBI Taxonomy" id="2016321"/>
    <lineage>
        <taxon>Eukaryota</taxon>
        <taxon>Fungi</taxon>
        <taxon>Dikarya</taxon>
        <taxon>Ascomycota</taxon>
        <taxon>Pezizomycotina</taxon>
        <taxon>Dothideomycetes</taxon>
        <taxon>Dothideomycetes incertae sedis</taxon>
        <taxon>Botryosphaeriales</taxon>
        <taxon>Phyllostictaceae</taxon>
        <taxon>Phyllosticta</taxon>
    </lineage>
</organism>
<feature type="compositionally biased region" description="Basic and acidic residues" evidence="5">
    <location>
        <begin position="523"/>
        <end position="536"/>
    </location>
</feature>
<dbReference type="InterPro" id="IPR038765">
    <property type="entry name" value="Papain-like_cys_pep_sf"/>
</dbReference>
<name>A0ABR1MUL8_9PEZI</name>